<evidence type="ECO:0000259" key="2">
    <source>
        <dbReference type="Pfam" id="PF02721"/>
    </source>
</evidence>
<proteinExistence type="predicted"/>
<evidence type="ECO:0000313" key="3">
    <source>
        <dbReference type="EMBL" id="MCD7447760.1"/>
    </source>
</evidence>
<feature type="compositionally biased region" description="Basic residues" evidence="1">
    <location>
        <begin position="237"/>
        <end position="247"/>
    </location>
</feature>
<feature type="domain" description="Replication protein A 70 kDa DNA-binding subunit B/D first OB fold" evidence="2">
    <location>
        <begin position="5"/>
        <end position="92"/>
    </location>
</feature>
<dbReference type="Pfam" id="PF02721">
    <property type="entry name" value="DUF223"/>
    <property type="match status" value="1"/>
</dbReference>
<protein>
    <recommendedName>
        <fullName evidence="2">Replication protein A 70 kDa DNA-binding subunit B/D first OB fold domain-containing protein</fullName>
    </recommendedName>
</protein>
<name>A0ABS8RLQ6_DATST</name>
<dbReference type="SUPFAM" id="SSF50249">
    <property type="entry name" value="Nucleic acid-binding proteins"/>
    <property type="match status" value="1"/>
</dbReference>
<reference evidence="3 4" key="1">
    <citation type="journal article" date="2021" name="BMC Genomics">
        <title>Datura genome reveals duplications of psychoactive alkaloid biosynthetic genes and high mutation rate following tissue culture.</title>
        <authorList>
            <person name="Rajewski A."/>
            <person name="Carter-House D."/>
            <person name="Stajich J."/>
            <person name="Litt A."/>
        </authorList>
    </citation>
    <scope>NUCLEOTIDE SEQUENCE [LARGE SCALE GENOMIC DNA]</scope>
    <source>
        <strain evidence="3">AR-01</strain>
    </source>
</reference>
<dbReference type="CDD" id="cd04480">
    <property type="entry name" value="RPA1_DBD_A_like"/>
    <property type="match status" value="1"/>
</dbReference>
<dbReference type="PANTHER" id="PTHR47165:SF4">
    <property type="entry name" value="OS03G0429900 PROTEIN"/>
    <property type="match status" value="1"/>
</dbReference>
<dbReference type="InterPro" id="IPR012340">
    <property type="entry name" value="NA-bd_OB-fold"/>
</dbReference>
<evidence type="ECO:0000256" key="1">
    <source>
        <dbReference type="SAM" id="MobiDB-lite"/>
    </source>
</evidence>
<dbReference type="EMBL" id="JACEIK010000045">
    <property type="protein sequence ID" value="MCD7447760.1"/>
    <property type="molecule type" value="Genomic_DNA"/>
</dbReference>
<accession>A0ABS8RLQ6</accession>
<dbReference type="Gene3D" id="2.40.50.140">
    <property type="entry name" value="Nucleic acid-binding proteins"/>
    <property type="match status" value="1"/>
</dbReference>
<dbReference type="Proteomes" id="UP000823775">
    <property type="component" value="Unassembled WGS sequence"/>
</dbReference>
<feature type="region of interest" description="Disordered" evidence="1">
    <location>
        <begin position="222"/>
        <end position="253"/>
    </location>
</feature>
<comment type="caution">
    <text evidence="3">The sequence shown here is derived from an EMBL/GenBank/DDBJ whole genome shotgun (WGS) entry which is preliminary data.</text>
</comment>
<dbReference type="PANTHER" id="PTHR47165">
    <property type="entry name" value="OS03G0429900 PROTEIN"/>
    <property type="match status" value="1"/>
</dbReference>
<organism evidence="3 4">
    <name type="scientific">Datura stramonium</name>
    <name type="common">Jimsonweed</name>
    <name type="synonym">Common thornapple</name>
    <dbReference type="NCBI Taxonomy" id="4076"/>
    <lineage>
        <taxon>Eukaryota</taxon>
        <taxon>Viridiplantae</taxon>
        <taxon>Streptophyta</taxon>
        <taxon>Embryophyta</taxon>
        <taxon>Tracheophyta</taxon>
        <taxon>Spermatophyta</taxon>
        <taxon>Magnoliopsida</taxon>
        <taxon>eudicotyledons</taxon>
        <taxon>Gunneridae</taxon>
        <taxon>Pentapetalae</taxon>
        <taxon>asterids</taxon>
        <taxon>lamiids</taxon>
        <taxon>Solanales</taxon>
        <taxon>Solanaceae</taxon>
        <taxon>Solanoideae</taxon>
        <taxon>Datureae</taxon>
        <taxon>Datura</taxon>
    </lineage>
</organism>
<evidence type="ECO:0000313" key="4">
    <source>
        <dbReference type="Proteomes" id="UP000823775"/>
    </source>
</evidence>
<sequence length="268" mass="30995">MAYFLLTELNTNRDDWIVRVRVCRLWEFINFKRSRDLISLDMILIDKKGTLIHAVIWKNQANRFHDKLDEGFVIIIRNFKATNSTGEYRTVSFLRSMFNAKILQRYGANNIPLHVEDVVGCLCGIGEIESIGSKWKKPDIQILTNYFADTSIGVQTIESSNAKNIPIEEEMFQNRMNITELLDCVWNANIQGKTKVEDIIVTNEQKMGGFTNTKEHACAFLDNSDDPEQENSVNKSCQRRSPAKKKRLENQSNNCATYKGQRGRRFTW</sequence>
<dbReference type="InterPro" id="IPR003871">
    <property type="entry name" value="RFA1B/D_OB_1st"/>
</dbReference>
<gene>
    <name evidence="3" type="ORF">HAX54_034745</name>
</gene>
<keyword evidence="4" id="KW-1185">Reference proteome</keyword>